<sequence>MTLSGSFDDSITTSGNLEQSINLNSLYCSHLWRNSHLRSAIIAGPAKDRNVITYCYTCQGKIRKYELKPPKTFKPHKHSTPNKDTTIEKDETFLNERQVHFSDTSTNQAVCSYNKRDSEEPTNVENKLLRIPSISQQIDLSFRNKYTSYEMDSNNSRRHRLRKSLRGFGCIVNFASADSPVKKRTQIQACSISVMIVAIVIISFLLVNFTKPNFKGMTNKISTTVVPTKNIDMNETAAAITNVYLDLPPVTEINSTEEYFTTRVEFESATTFSTKNSKLISVISKIRKNIRTYPKQSSKSDESEKSKEVNNRDLSQRFCSCQKDEICMLDENSGTSVCRKPIDNDDPTGCGGLCALETEACQLVDKARGVRVCRLLTLVTCSANEWRCRNGLCVPAEARCDGSIQCYDRSDETYCECDLTKQFRCGHSISCFSHTKLCDGAIDCWDGYDEVNCTTECPADQFTCTDGQCISSSRFCDGLADCVDGSDEPDGCGGSCGAHEMRCKNQRCVPRAVLCDGHDNCGDLSDELHCSK</sequence>
<organism evidence="1 2">
    <name type="scientific">Mythimna loreyi</name>
    <dbReference type="NCBI Taxonomy" id="667449"/>
    <lineage>
        <taxon>Eukaryota</taxon>
        <taxon>Metazoa</taxon>
        <taxon>Ecdysozoa</taxon>
        <taxon>Arthropoda</taxon>
        <taxon>Hexapoda</taxon>
        <taxon>Insecta</taxon>
        <taxon>Pterygota</taxon>
        <taxon>Neoptera</taxon>
        <taxon>Endopterygota</taxon>
        <taxon>Lepidoptera</taxon>
        <taxon>Glossata</taxon>
        <taxon>Ditrysia</taxon>
        <taxon>Noctuoidea</taxon>
        <taxon>Noctuidae</taxon>
        <taxon>Noctuinae</taxon>
        <taxon>Hadenini</taxon>
        <taxon>Mythimna</taxon>
    </lineage>
</organism>
<keyword evidence="2" id="KW-1185">Reference proteome</keyword>
<dbReference type="Proteomes" id="UP001231649">
    <property type="component" value="Chromosome 2"/>
</dbReference>
<evidence type="ECO:0000313" key="2">
    <source>
        <dbReference type="Proteomes" id="UP001231649"/>
    </source>
</evidence>
<evidence type="ECO:0000313" key="1">
    <source>
        <dbReference type="EMBL" id="KAJ8736368.1"/>
    </source>
</evidence>
<dbReference type="EMBL" id="CM056778">
    <property type="protein sequence ID" value="KAJ8736368.1"/>
    <property type="molecule type" value="Genomic_DNA"/>
</dbReference>
<gene>
    <name evidence="1" type="ORF">PYW08_007024</name>
</gene>
<proteinExistence type="predicted"/>
<accession>A0ACC2RAW9</accession>
<protein>
    <submittedName>
        <fullName evidence="1">Uncharacterized protein</fullName>
    </submittedName>
</protein>
<comment type="caution">
    <text evidence="1">The sequence shown here is derived from an EMBL/GenBank/DDBJ whole genome shotgun (WGS) entry which is preliminary data.</text>
</comment>
<reference evidence="1" key="1">
    <citation type="submission" date="2023-03" db="EMBL/GenBank/DDBJ databases">
        <title>Chromosome-level genomes of two armyworms, Mythimna separata and Mythimna loreyi, provide insights into the biosynthesis and reception of sex pheromones.</title>
        <authorList>
            <person name="Zhao H."/>
        </authorList>
    </citation>
    <scope>NUCLEOTIDE SEQUENCE</scope>
    <source>
        <strain evidence="1">BeijingLab</strain>
    </source>
</reference>
<name>A0ACC2RAW9_9NEOP</name>